<dbReference type="Pfam" id="PF04237">
    <property type="entry name" value="YjbR"/>
    <property type="match status" value="1"/>
</dbReference>
<protein>
    <submittedName>
        <fullName evidence="1">MmcQ/YjbR family DNA-binding protein</fullName>
    </submittedName>
</protein>
<accession>A0A921GBW1</accession>
<dbReference type="EMBL" id="DYWV01000364">
    <property type="protein sequence ID" value="HJF41356.1"/>
    <property type="molecule type" value="Genomic_DNA"/>
</dbReference>
<reference evidence="1" key="1">
    <citation type="journal article" date="2021" name="PeerJ">
        <title>Extensive microbial diversity within the chicken gut microbiome revealed by metagenomics and culture.</title>
        <authorList>
            <person name="Gilroy R."/>
            <person name="Ravi A."/>
            <person name="Getino M."/>
            <person name="Pursley I."/>
            <person name="Horton D.L."/>
            <person name="Alikhan N.F."/>
            <person name="Baker D."/>
            <person name="Gharbi K."/>
            <person name="Hall N."/>
            <person name="Watson M."/>
            <person name="Adriaenssens E.M."/>
            <person name="Foster-Nyarko E."/>
            <person name="Jarju S."/>
            <person name="Secka A."/>
            <person name="Antonio M."/>
            <person name="Oren A."/>
            <person name="Chaudhuri R.R."/>
            <person name="La Ragione R."/>
            <person name="Hildebrand F."/>
            <person name="Pallen M.J."/>
        </authorList>
    </citation>
    <scope>NUCLEOTIDE SEQUENCE</scope>
    <source>
        <strain evidence="1">CHK193-16274</strain>
    </source>
</reference>
<reference evidence="1" key="2">
    <citation type="submission" date="2021-09" db="EMBL/GenBank/DDBJ databases">
        <authorList>
            <person name="Gilroy R."/>
        </authorList>
    </citation>
    <scope>NUCLEOTIDE SEQUENCE</scope>
    <source>
        <strain evidence="1">CHK193-16274</strain>
    </source>
</reference>
<comment type="caution">
    <text evidence="1">The sequence shown here is derived from an EMBL/GenBank/DDBJ whole genome shotgun (WGS) entry which is preliminary data.</text>
</comment>
<proteinExistence type="predicted"/>
<keyword evidence="1" id="KW-0238">DNA-binding</keyword>
<gene>
    <name evidence="1" type="ORF">K8V91_10570</name>
</gene>
<name>A0A921GBW1_9FIRM</name>
<dbReference type="Gene3D" id="3.90.1150.30">
    <property type="match status" value="1"/>
</dbReference>
<organism evidence="1 2">
    <name type="scientific">Thomasclavelia spiroformis</name>
    <dbReference type="NCBI Taxonomy" id="29348"/>
    <lineage>
        <taxon>Bacteria</taxon>
        <taxon>Bacillati</taxon>
        <taxon>Bacillota</taxon>
        <taxon>Erysipelotrichia</taxon>
        <taxon>Erysipelotrichales</taxon>
        <taxon>Coprobacillaceae</taxon>
        <taxon>Thomasclavelia</taxon>
    </lineage>
</organism>
<dbReference type="InterPro" id="IPR038056">
    <property type="entry name" value="YjbR-like_sf"/>
</dbReference>
<dbReference type="InterPro" id="IPR007351">
    <property type="entry name" value="YjbR"/>
</dbReference>
<dbReference type="RefSeq" id="WP_191376570.1">
    <property type="nucleotide sequence ID" value="NZ_CAJFOD010000131.1"/>
</dbReference>
<dbReference type="Proteomes" id="UP000749320">
    <property type="component" value="Unassembled WGS sequence"/>
</dbReference>
<dbReference type="AlphaFoldDB" id="A0A921GBW1"/>
<dbReference type="SUPFAM" id="SSF142906">
    <property type="entry name" value="YjbR-like"/>
    <property type="match status" value="1"/>
</dbReference>
<evidence type="ECO:0000313" key="2">
    <source>
        <dbReference type="Proteomes" id="UP000749320"/>
    </source>
</evidence>
<dbReference type="InterPro" id="IPR058532">
    <property type="entry name" value="YjbR/MT2646/Rv2570-like"/>
</dbReference>
<evidence type="ECO:0000313" key="1">
    <source>
        <dbReference type="EMBL" id="HJF41356.1"/>
    </source>
</evidence>
<sequence>MKDLTGELKNKKINNIKLLNYGFIKKDHSYIYKTKIYNNKFEAIINISKNQPTASLIDLENNEEYILVDIKGVSGNFVNRIKEEYENIIKDIIDKCMEPDIFKSLQANEIIKYVKEKYNDELEYLWKKFPNNAIWRNKKNNKWYGALLVVKENKLGIKSDKFVEIIDLRFQKENIHKIIDNNRFYPGYHMNKNNWITIKLDNSVETKKIFELIDNSYNLSLKNDGNIEIPLSSNLFYRTRVLSN</sequence>
<dbReference type="GO" id="GO:0003677">
    <property type="term" value="F:DNA binding"/>
    <property type="evidence" value="ECO:0007669"/>
    <property type="project" value="UniProtKB-KW"/>
</dbReference>
<dbReference type="PANTHER" id="PTHR35145:SF1">
    <property type="entry name" value="CYTOPLASMIC PROTEIN"/>
    <property type="match status" value="1"/>
</dbReference>
<dbReference type="PANTHER" id="PTHR35145">
    <property type="entry name" value="CYTOPLASMIC PROTEIN-RELATED"/>
    <property type="match status" value="1"/>
</dbReference>